<dbReference type="AlphaFoldDB" id="A0A0A9TH55"/>
<sequence length="133" mass="14527">MLIVKVAVITMEFPSSAIYIPSEIGAHEISYQNSNWRLGISYQHTKSDINWRIPISERKHSDSSMRLGASSSGARSTAPSCAAPLPCRIHRRDCLRPECSTGSLTIDASKQHRCFTASQAHHADTTSAARCAA</sequence>
<dbReference type="EMBL" id="GBRH01274140">
    <property type="protein sequence ID" value="JAD23755.1"/>
    <property type="molecule type" value="Transcribed_RNA"/>
</dbReference>
<organism evidence="1">
    <name type="scientific">Arundo donax</name>
    <name type="common">Giant reed</name>
    <name type="synonym">Donax arundinaceus</name>
    <dbReference type="NCBI Taxonomy" id="35708"/>
    <lineage>
        <taxon>Eukaryota</taxon>
        <taxon>Viridiplantae</taxon>
        <taxon>Streptophyta</taxon>
        <taxon>Embryophyta</taxon>
        <taxon>Tracheophyta</taxon>
        <taxon>Spermatophyta</taxon>
        <taxon>Magnoliopsida</taxon>
        <taxon>Liliopsida</taxon>
        <taxon>Poales</taxon>
        <taxon>Poaceae</taxon>
        <taxon>PACMAD clade</taxon>
        <taxon>Arundinoideae</taxon>
        <taxon>Arundineae</taxon>
        <taxon>Arundo</taxon>
    </lineage>
</organism>
<reference evidence="1" key="1">
    <citation type="submission" date="2014-09" db="EMBL/GenBank/DDBJ databases">
        <authorList>
            <person name="Magalhaes I.L.F."/>
            <person name="Oliveira U."/>
            <person name="Santos F.R."/>
            <person name="Vidigal T.H.D.A."/>
            <person name="Brescovit A.D."/>
            <person name="Santos A.J."/>
        </authorList>
    </citation>
    <scope>NUCLEOTIDE SEQUENCE</scope>
    <source>
        <tissue evidence="1">Shoot tissue taken approximately 20 cm above the soil surface</tissue>
    </source>
</reference>
<accession>A0A0A9TH55</accession>
<protein>
    <submittedName>
        <fullName evidence="1">Uncharacterized protein</fullName>
    </submittedName>
</protein>
<name>A0A0A9TH55_ARUDO</name>
<evidence type="ECO:0000313" key="1">
    <source>
        <dbReference type="EMBL" id="JAD23755.1"/>
    </source>
</evidence>
<reference evidence="1" key="2">
    <citation type="journal article" date="2015" name="Data Brief">
        <title>Shoot transcriptome of the giant reed, Arundo donax.</title>
        <authorList>
            <person name="Barrero R.A."/>
            <person name="Guerrero F.D."/>
            <person name="Moolhuijzen P."/>
            <person name="Goolsby J.A."/>
            <person name="Tidwell J."/>
            <person name="Bellgard S.E."/>
            <person name="Bellgard M.I."/>
        </authorList>
    </citation>
    <scope>NUCLEOTIDE SEQUENCE</scope>
    <source>
        <tissue evidence="1">Shoot tissue taken approximately 20 cm above the soil surface</tissue>
    </source>
</reference>
<proteinExistence type="predicted"/>